<comment type="caution">
    <text evidence="3">The sequence shown here is derived from an EMBL/GenBank/DDBJ whole genome shotgun (WGS) entry which is preliminary data.</text>
</comment>
<dbReference type="EMBL" id="SPUM01000109">
    <property type="protein sequence ID" value="TFW30629.1"/>
    <property type="molecule type" value="Genomic_DNA"/>
</dbReference>
<evidence type="ECO:0000313" key="4">
    <source>
        <dbReference type="Proteomes" id="UP000297258"/>
    </source>
</evidence>
<proteinExistence type="predicted"/>
<organism evidence="3 4">
    <name type="scientific">Massilia horti</name>
    <dbReference type="NCBI Taxonomy" id="2562153"/>
    <lineage>
        <taxon>Bacteria</taxon>
        <taxon>Pseudomonadati</taxon>
        <taxon>Pseudomonadota</taxon>
        <taxon>Betaproteobacteria</taxon>
        <taxon>Burkholderiales</taxon>
        <taxon>Oxalobacteraceae</taxon>
        <taxon>Telluria group</taxon>
        <taxon>Massilia</taxon>
    </lineage>
</organism>
<keyword evidence="4" id="KW-1185">Reference proteome</keyword>
<feature type="domain" description="T6SS immunity protein Tdi1 C-terminal" evidence="1">
    <location>
        <begin position="55"/>
        <end position="124"/>
    </location>
</feature>
<dbReference type="Proteomes" id="UP000297258">
    <property type="component" value="Unassembled WGS sequence"/>
</dbReference>
<evidence type="ECO:0000313" key="3">
    <source>
        <dbReference type="EMBL" id="TFW30629.1"/>
    </source>
</evidence>
<sequence length="137" mass="15363">MITVDEINEAWGWVGLNAVEVLGENAFGNLIIRDEDGRYWRLRPQDLCCEPLAQDREAYDALAYNQAFLNDWYMPEVVHLAESTLGPLSAGRKYCLKIPSALGGHYGCDNLATVPLSELIRFSGEGAQQFDGLPRWD</sequence>
<dbReference type="AlphaFoldDB" id="A0A4Y9SZ26"/>
<evidence type="ECO:0000313" key="2">
    <source>
        <dbReference type="EMBL" id="TFW30622.1"/>
    </source>
</evidence>
<gene>
    <name evidence="2" type="ORF">E4O92_16255</name>
    <name evidence="3" type="ORF">E4O92_17030</name>
</gene>
<evidence type="ECO:0000259" key="1">
    <source>
        <dbReference type="Pfam" id="PF08906"/>
    </source>
</evidence>
<dbReference type="Pfam" id="PF08906">
    <property type="entry name" value="T6SS_Tdi1_C"/>
    <property type="match status" value="1"/>
</dbReference>
<protein>
    <submittedName>
        <fullName evidence="3">DUF1851 domain-containing protein</fullName>
    </submittedName>
</protein>
<name>A0A4Y9SZ26_9BURK</name>
<dbReference type="InterPro" id="IPR015002">
    <property type="entry name" value="T6SS_Tdi1_C"/>
</dbReference>
<reference evidence="3 4" key="1">
    <citation type="submission" date="2019-03" db="EMBL/GenBank/DDBJ databases">
        <title>Draft genome of Massilia hortus sp. nov., a novel bacterial species of the Oxalobacteraceae family.</title>
        <authorList>
            <person name="Peta V."/>
            <person name="Raths R."/>
            <person name="Bucking H."/>
        </authorList>
    </citation>
    <scope>NUCLEOTIDE SEQUENCE [LARGE SCALE GENOMIC DNA]</scope>
    <source>
        <strain evidence="3 4">ONC3</strain>
    </source>
</reference>
<dbReference type="OrthoDB" id="672028at2"/>
<accession>A0A4Y9SZ26</accession>
<dbReference type="EMBL" id="SPUM01000109">
    <property type="protein sequence ID" value="TFW30622.1"/>
    <property type="molecule type" value="Genomic_DNA"/>
</dbReference>